<accession>C8VH44</accession>
<dbReference type="EMBL" id="BN001305">
    <property type="protein sequence ID" value="CBF82251.1"/>
    <property type="molecule type" value="Genomic_DNA"/>
</dbReference>
<gene>
    <name evidence="1" type="ORF">ANIA_09507</name>
</gene>
<accession>Q5AQC3</accession>
<dbReference type="OrthoDB" id="5153301at2759"/>
<name>Q5AQC3_EMENI</name>
<dbReference type="VEuPathDB" id="FungiDB:AN9507"/>
<dbReference type="RefSeq" id="XP_868889.1">
    <property type="nucleotide sequence ID" value="XM_863796.1"/>
</dbReference>
<dbReference type="Proteomes" id="UP000000560">
    <property type="component" value="Chromosome V"/>
</dbReference>
<sequence>MYFQDLLNIVMPLTIPHCLLQAYMDKTSIVKLPASCQSPDLILDTNQLEAFMMTLLETACLDFCIELLNQKTKIYKYKSLLAAAAKQGLWVGKAADQELAWLFNDKGLKVHYNTMHHNIFIKDSLVVFVTAYYKGFYASNNVKIIYQYLPCEVGKLVVYCQFLCILSIFLNNIQAKYKQVMAALEADKDLNKIGFPDLLLVNIDSASPVVAIMPTAPGGCIIMGFIQQYIQQASNSQVDAISYKLGSRRVLDAKFKRVQAYMEVVEGVGCHYWIGRYQQQNTISI</sequence>
<evidence type="ECO:0000313" key="1">
    <source>
        <dbReference type="EMBL" id="CBF82251.1"/>
    </source>
</evidence>
<dbReference type="GeneID" id="3684106"/>
<organism evidence="1 2">
    <name type="scientific">Emericella nidulans (strain FGSC A4 / ATCC 38163 / CBS 112.46 / NRRL 194 / M139)</name>
    <name type="common">Aspergillus nidulans</name>
    <dbReference type="NCBI Taxonomy" id="227321"/>
    <lineage>
        <taxon>Eukaryota</taxon>
        <taxon>Fungi</taxon>
        <taxon>Dikarya</taxon>
        <taxon>Ascomycota</taxon>
        <taxon>Pezizomycotina</taxon>
        <taxon>Eurotiomycetes</taxon>
        <taxon>Eurotiomycetidae</taxon>
        <taxon>Eurotiales</taxon>
        <taxon>Aspergillaceae</taxon>
        <taxon>Aspergillus</taxon>
        <taxon>Aspergillus subgen. Nidulantes</taxon>
    </lineage>
</organism>
<evidence type="ECO:0000313" key="2">
    <source>
        <dbReference type="Proteomes" id="UP000000560"/>
    </source>
</evidence>
<keyword evidence="2" id="KW-1185">Reference proteome</keyword>
<dbReference type="InParanoid" id="Q5AQC3"/>
<dbReference type="HOGENOM" id="CLU_085113_0_0_1"/>
<dbReference type="AlphaFoldDB" id="Q5AQC3"/>
<dbReference type="KEGG" id="ani:ANIA_09507"/>
<reference evidence="2" key="2">
    <citation type="journal article" date="2009" name="Fungal Genet. Biol.">
        <title>The 2008 update of the Aspergillus nidulans genome annotation: a community effort.</title>
        <authorList>
            <person name="Wortman J.R."/>
            <person name="Gilsenan J.M."/>
            <person name="Joardar V."/>
            <person name="Deegan J."/>
            <person name="Clutterbuck J."/>
            <person name="Andersen M.R."/>
            <person name="Archer D."/>
            <person name="Bencina M."/>
            <person name="Braus G."/>
            <person name="Coutinho P."/>
            <person name="von Dohren H."/>
            <person name="Doonan J."/>
            <person name="Driessen A.J."/>
            <person name="Durek P."/>
            <person name="Espeso E."/>
            <person name="Fekete E."/>
            <person name="Flipphi M."/>
            <person name="Estrada C.G."/>
            <person name="Geysens S."/>
            <person name="Goldman G."/>
            <person name="de Groot P.W."/>
            <person name="Hansen K."/>
            <person name="Harris S.D."/>
            <person name="Heinekamp T."/>
            <person name="Helmstaedt K."/>
            <person name="Henrissat B."/>
            <person name="Hofmann G."/>
            <person name="Homan T."/>
            <person name="Horio T."/>
            <person name="Horiuchi H."/>
            <person name="James S."/>
            <person name="Jones M."/>
            <person name="Karaffa L."/>
            <person name="Karanyi Z."/>
            <person name="Kato M."/>
            <person name="Keller N."/>
            <person name="Kelly D.E."/>
            <person name="Kiel J.A."/>
            <person name="Kim J.M."/>
            <person name="van der Klei I.J."/>
            <person name="Klis F.M."/>
            <person name="Kovalchuk A."/>
            <person name="Krasevec N."/>
            <person name="Kubicek C.P."/>
            <person name="Liu B."/>
            <person name="Maccabe A."/>
            <person name="Meyer V."/>
            <person name="Mirabito P."/>
            <person name="Miskei M."/>
            <person name="Mos M."/>
            <person name="Mullins J."/>
            <person name="Nelson D.R."/>
            <person name="Nielsen J."/>
            <person name="Oakley B.R."/>
            <person name="Osmani S.A."/>
            <person name="Pakula T."/>
            <person name="Paszewski A."/>
            <person name="Paulsen I."/>
            <person name="Pilsyk S."/>
            <person name="Pocsi I."/>
            <person name="Punt P.J."/>
            <person name="Ram A.F."/>
            <person name="Ren Q."/>
            <person name="Robellet X."/>
            <person name="Robson G."/>
            <person name="Seiboth B."/>
            <person name="van Solingen P."/>
            <person name="Specht T."/>
            <person name="Sun J."/>
            <person name="Taheri-Talesh N."/>
            <person name="Takeshita N."/>
            <person name="Ussery D."/>
            <person name="vanKuyk P.A."/>
            <person name="Visser H."/>
            <person name="van de Vondervoort P.J."/>
            <person name="de Vries R.P."/>
            <person name="Walton J."/>
            <person name="Xiang X."/>
            <person name="Xiong Y."/>
            <person name="Zeng A.P."/>
            <person name="Brandt B.W."/>
            <person name="Cornell M.J."/>
            <person name="van den Hondel C.A."/>
            <person name="Visser J."/>
            <person name="Oliver S.G."/>
            <person name="Turner G."/>
        </authorList>
    </citation>
    <scope>GENOME REANNOTATION</scope>
    <source>
        <strain evidence="2">FGSC A4 / ATCC 38163 / CBS 112.46 / NRRL 194 / M139</strain>
    </source>
</reference>
<dbReference type="STRING" id="227321.Q5AQC3"/>
<protein>
    <submittedName>
        <fullName evidence="1">Uncharacterized protein</fullName>
    </submittedName>
</protein>
<reference evidence="2" key="1">
    <citation type="journal article" date="2005" name="Nature">
        <title>Sequencing of Aspergillus nidulans and comparative analysis with A. fumigatus and A. oryzae.</title>
        <authorList>
            <person name="Galagan J.E."/>
            <person name="Calvo S.E."/>
            <person name="Cuomo C."/>
            <person name="Ma L.J."/>
            <person name="Wortman J.R."/>
            <person name="Batzoglou S."/>
            <person name="Lee S.I."/>
            <person name="Basturkmen M."/>
            <person name="Spevak C.C."/>
            <person name="Clutterbuck J."/>
            <person name="Kapitonov V."/>
            <person name="Jurka J."/>
            <person name="Scazzocchio C."/>
            <person name="Farman M."/>
            <person name="Butler J."/>
            <person name="Purcell S."/>
            <person name="Harris S."/>
            <person name="Braus G.H."/>
            <person name="Draht O."/>
            <person name="Busch S."/>
            <person name="D'Enfert C."/>
            <person name="Bouchier C."/>
            <person name="Goldman G.H."/>
            <person name="Bell-Pedersen D."/>
            <person name="Griffiths-Jones S."/>
            <person name="Doonan J.H."/>
            <person name="Yu J."/>
            <person name="Vienken K."/>
            <person name="Pain A."/>
            <person name="Freitag M."/>
            <person name="Selker E.U."/>
            <person name="Archer D.B."/>
            <person name="Penalva M.A."/>
            <person name="Oakley B.R."/>
            <person name="Momany M."/>
            <person name="Tanaka T."/>
            <person name="Kumagai T."/>
            <person name="Asai K."/>
            <person name="Machida M."/>
            <person name="Nierman W.C."/>
            <person name="Denning D.W."/>
            <person name="Caddick M."/>
            <person name="Hynes M."/>
            <person name="Paoletti M."/>
            <person name="Fischer R."/>
            <person name="Miller B."/>
            <person name="Dyer P."/>
            <person name="Sachs M.S."/>
            <person name="Osmani S.A."/>
            <person name="Birren B.W."/>
        </authorList>
    </citation>
    <scope>NUCLEOTIDE SEQUENCE [LARGE SCALE GENOMIC DNA]</scope>
    <source>
        <strain evidence="2">FGSC A4 / ATCC 38163 / CBS 112.46 / NRRL 194 / M139</strain>
    </source>
</reference>
<proteinExistence type="predicted"/>